<evidence type="ECO:0000256" key="7">
    <source>
        <dbReference type="PIRSR" id="PIRSR602403-1"/>
    </source>
</evidence>
<dbReference type="SUPFAM" id="SSF48264">
    <property type="entry name" value="Cytochrome P450"/>
    <property type="match status" value="1"/>
</dbReference>
<dbReference type="GO" id="GO:0016705">
    <property type="term" value="F:oxidoreductase activity, acting on paired donors, with incorporation or reduction of molecular oxygen"/>
    <property type="evidence" value="ECO:0007669"/>
    <property type="project" value="InterPro"/>
</dbReference>
<dbReference type="PRINTS" id="PR00385">
    <property type="entry name" value="P450"/>
</dbReference>
<gene>
    <name evidence="9" type="ORF">A9K55_003434</name>
</gene>
<dbReference type="PRINTS" id="PR00465">
    <property type="entry name" value="EP450IV"/>
</dbReference>
<keyword evidence="8" id="KW-0812">Transmembrane</keyword>
<sequence length="554" mass="60881">MPAAIPVITVVSGLAAAAYMVASKSSDKMIGVSAFMVLFTVQFFVWGFWRMFIYPFFISPLRHLPTPPGWQLGIGHIGEGISRGLGVVGRELVADIPNEGLIRVLGPFHQEVLIATSPQVIAEVTVAKAYDFEKPQSLRDSFGPVLGLGLVLLEGPAHKLQRRNLMPAFAFRHIKDLYPLFWRKAREVVQVMTEQCGADGCADIEVEHWAGRVSLDVIGVAAMGRDFGATHNENDPLVRTYMSIATQTAQDRFMLALVDTFGSIIPGSLLLSAPLPRLIEIKQAAQQIRTVCEDLIRAKTQKLRDSKLDDVDILSVAIRSGVFSEAELTHHMMTFLGAGHETTASALTFAIYALCCRPEVQTRLRDEVRAHLPSVNDDREITSLEVDRLPYLSAVINEALRLYSPVPQTIREAVRDTTIQGQRLPRGTRLLLVPWATNADALLWGADSHAFRPERWLVAGGDDGGTAATAKEAALGGASTNYAMLSFLHGPRSCIGMSFAKGEFACLLAAWIGRFEFELRDKAMMDEANVTFEQLITSKIKGGVHVRMRVIPGY</sequence>
<dbReference type="Proteomes" id="UP000323067">
    <property type="component" value="Chromosome iv"/>
</dbReference>
<organism evidence="9 10">
    <name type="scientific">Cordyceps militaris</name>
    <name type="common">Caterpillar fungus</name>
    <name type="synonym">Clavaria militaris</name>
    <dbReference type="NCBI Taxonomy" id="73501"/>
    <lineage>
        <taxon>Eukaryota</taxon>
        <taxon>Fungi</taxon>
        <taxon>Dikarya</taxon>
        <taxon>Ascomycota</taxon>
        <taxon>Pezizomycotina</taxon>
        <taxon>Sordariomycetes</taxon>
        <taxon>Hypocreomycetidae</taxon>
        <taxon>Hypocreales</taxon>
        <taxon>Cordycipitaceae</taxon>
        <taxon>Cordyceps</taxon>
    </lineage>
</organism>
<dbReference type="VEuPathDB" id="FungiDB:CCM_06068"/>
<evidence type="ECO:0000256" key="5">
    <source>
        <dbReference type="ARBA" id="ARBA00023004"/>
    </source>
</evidence>
<evidence type="ECO:0000313" key="9">
    <source>
        <dbReference type="EMBL" id="ATY59094.1"/>
    </source>
</evidence>
<dbReference type="GO" id="GO:0004497">
    <property type="term" value="F:monooxygenase activity"/>
    <property type="evidence" value="ECO:0007669"/>
    <property type="project" value="UniProtKB-KW"/>
</dbReference>
<protein>
    <submittedName>
        <fullName evidence="9">Cytochrome P450 78A3</fullName>
    </submittedName>
</protein>
<evidence type="ECO:0000256" key="2">
    <source>
        <dbReference type="ARBA" id="ARBA00010617"/>
    </source>
</evidence>
<dbReference type="AlphaFoldDB" id="A0A2H4S7M1"/>
<name>A0A2H4S7M1_CORMI</name>
<keyword evidence="5 7" id="KW-0408">Iron</keyword>
<dbReference type="PANTHER" id="PTHR24305">
    <property type="entry name" value="CYTOCHROME P450"/>
    <property type="match status" value="1"/>
</dbReference>
<keyword evidence="8" id="KW-1133">Transmembrane helix</keyword>
<keyword evidence="4 7" id="KW-0479">Metal-binding</keyword>
<evidence type="ECO:0000313" key="10">
    <source>
        <dbReference type="Proteomes" id="UP000323067"/>
    </source>
</evidence>
<feature type="transmembrane region" description="Helical" evidence="8">
    <location>
        <begin position="29"/>
        <end position="49"/>
    </location>
</feature>
<evidence type="ECO:0000256" key="3">
    <source>
        <dbReference type="ARBA" id="ARBA00022617"/>
    </source>
</evidence>
<dbReference type="EMBL" id="CP023322">
    <property type="protein sequence ID" value="ATY59094.1"/>
    <property type="molecule type" value="Genomic_DNA"/>
</dbReference>
<dbReference type="Pfam" id="PF00067">
    <property type="entry name" value="p450"/>
    <property type="match status" value="1"/>
</dbReference>
<dbReference type="InterPro" id="IPR001128">
    <property type="entry name" value="Cyt_P450"/>
</dbReference>
<dbReference type="OrthoDB" id="1470350at2759"/>
<dbReference type="GO" id="GO:0005506">
    <property type="term" value="F:iron ion binding"/>
    <property type="evidence" value="ECO:0007669"/>
    <property type="project" value="InterPro"/>
</dbReference>
<keyword evidence="6" id="KW-0503">Monooxygenase</keyword>
<comment type="similarity">
    <text evidence="2">Belongs to the cytochrome P450 family.</text>
</comment>
<evidence type="ECO:0000256" key="6">
    <source>
        <dbReference type="ARBA" id="ARBA00023033"/>
    </source>
</evidence>
<keyword evidence="3 7" id="KW-0349">Heme</keyword>
<dbReference type="CDD" id="cd11069">
    <property type="entry name" value="CYP_FUM15-like"/>
    <property type="match status" value="1"/>
</dbReference>
<dbReference type="GO" id="GO:0020037">
    <property type="term" value="F:heme binding"/>
    <property type="evidence" value="ECO:0007669"/>
    <property type="project" value="InterPro"/>
</dbReference>
<evidence type="ECO:0000256" key="4">
    <source>
        <dbReference type="ARBA" id="ARBA00022723"/>
    </source>
</evidence>
<keyword evidence="8" id="KW-0472">Membrane</keyword>
<keyword evidence="6" id="KW-0560">Oxidoreductase</keyword>
<feature type="transmembrane region" description="Helical" evidence="8">
    <location>
        <begin position="6"/>
        <end position="22"/>
    </location>
</feature>
<evidence type="ECO:0000256" key="8">
    <source>
        <dbReference type="SAM" id="Phobius"/>
    </source>
</evidence>
<reference evidence="9 10" key="1">
    <citation type="journal article" date="2017" name="BMC Genomics">
        <title>Chromosome level assembly and secondary metabolite potential of the parasitic fungus Cordyceps militaris.</title>
        <authorList>
            <person name="Kramer G.J."/>
            <person name="Nodwell J.R."/>
        </authorList>
    </citation>
    <scope>NUCLEOTIDE SEQUENCE [LARGE SCALE GENOMIC DNA]</scope>
    <source>
        <strain evidence="9 10">ATCC 34164</strain>
    </source>
</reference>
<evidence type="ECO:0000256" key="1">
    <source>
        <dbReference type="ARBA" id="ARBA00001971"/>
    </source>
</evidence>
<dbReference type="InterPro" id="IPR002403">
    <property type="entry name" value="Cyt_P450_E_grp-IV"/>
</dbReference>
<dbReference type="InterPro" id="IPR036396">
    <property type="entry name" value="Cyt_P450_sf"/>
</dbReference>
<dbReference type="PANTHER" id="PTHR24305:SF166">
    <property type="entry name" value="CYTOCHROME P450 12A4, MITOCHONDRIAL-RELATED"/>
    <property type="match status" value="1"/>
</dbReference>
<feature type="binding site" description="axial binding residue" evidence="7">
    <location>
        <position position="494"/>
    </location>
    <ligand>
        <name>heme</name>
        <dbReference type="ChEBI" id="CHEBI:30413"/>
    </ligand>
    <ligandPart>
        <name>Fe</name>
        <dbReference type="ChEBI" id="CHEBI:18248"/>
    </ligandPart>
</feature>
<accession>A0A2H4S7M1</accession>
<dbReference type="VEuPathDB" id="FungiDB:A9K55_003434"/>
<dbReference type="Gene3D" id="1.10.630.10">
    <property type="entry name" value="Cytochrome P450"/>
    <property type="match status" value="1"/>
</dbReference>
<dbReference type="InterPro" id="IPR050121">
    <property type="entry name" value="Cytochrome_P450_monoxygenase"/>
</dbReference>
<comment type="cofactor">
    <cofactor evidence="1 7">
        <name>heme</name>
        <dbReference type="ChEBI" id="CHEBI:30413"/>
    </cofactor>
</comment>
<proteinExistence type="inferred from homology"/>